<proteinExistence type="predicted"/>
<dbReference type="Proteomes" id="UP000237000">
    <property type="component" value="Unassembled WGS sequence"/>
</dbReference>
<dbReference type="InParanoid" id="A0A2P5AHD0"/>
<evidence type="ECO:0000313" key="2">
    <source>
        <dbReference type="Proteomes" id="UP000237000"/>
    </source>
</evidence>
<evidence type="ECO:0000313" key="1">
    <source>
        <dbReference type="EMBL" id="PON35952.1"/>
    </source>
</evidence>
<name>A0A2P5AHD0_TREOI</name>
<keyword evidence="2" id="KW-1185">Reference proteome</keyword>
<dbReference type="EMBL" id="JXTC01000856">
    <property type="protein sequence ID" value="PON35952.1"/>
    <property type="molecule type" value="Genomic_DNA"/>
</dbReference>
<sequence>MILLFIHDPNLSPYILYGTFYFVQLRNNELSPRLVLRPMDKGTSQCTKPSCILQPIIKFQKTMFCIEDKHGIWWNKRALHRFIPRKLIMCLDLIILLKQRYSSHSHMILFRALSKDYVPYNARDVGG</sequence>
<reference evidence="2" key="1">
    <citation type="submission" date="2016-06" db="EMBL/GenBank/DDBJ databases">
        <title>Parallel loss of symbiosis genes in relatives of nitrogen-fixing non-legume Parasponia.</title>
        <authorList>
            <person name="Van Velzen R."/>
            <person name="Holmer R."/>
            <person name="Bu F."/>
            <person name="Rutten L."/>
            <person name="Van Zeijl A."/>
            <person name="Liu W."/>
            <person name="Santuari L."/>
            <person name="Cao Q."/>
            <person name="Sharma T."/>
            <person name="Shen D."/>
            <person name="Roswanjaya Y."/>
            <person name="Wardhani T."/>
            <person name="Kalhor M.S."/>
            <person name="Jansen J."/>
            <person name="Van den Hoogen J."/>
            <person name="Gungor B."/>
            <person name="Hartog M."/>
            <person name="Hontelez J."/>
            <person name="Verver J."/>
            <person name="Yang W.-C."/>
            <person name="Schijlen E."/>
            <person name="Repin R."/>
            <person name="Schilthuizen M."/>
            <person name="Schranz E."/>
            <person name="Heidstra R."/>
            <person name="Miyata K."/>
            <person name="Fedorova E."/>
            <person name="Kohlen W."/>
            <person name="Bisseling T."/>
            <person name="Smit S."/>
            <person name="Geurts R."/>
        </authorList>
    </citation>
    <scope>NUCLEOTIDE SEQUENCE [LARGE SCALE GENOMIC DNA]</scope>
    <source>
        <strain evidence="2">cv. RG33-2</strain>
    </source>
</reference>
<protein>
    <submittedName>
        <fullName evidence="1">Uncharacterized protein</fullName>
    </submittedName>
</protein>
<dbReference type="AlphaFoldDB" id="A0A2P5AHD0"/>
<organism evidence="1 2">
    <name type="scientific">Trema orientale</name>
    <name type="common">Charcoal tree</name>
    <name type="synonym">Celtis orientalis</name>
    <dbReference type="NCBI Taxonomy" id="63057"/>
    <lineage>
        <taxon>Eukaryota</taxon>
        <taxon>Viridiplantae</taxon>
        <taxon>Streptophyta</taxon>
        <taxon>Embryophyta</taxon>
        <taxon>Tracheophyta</taxon>
        <taxon>Spermatophyta</taxon>
        <taxon>Magnoliopsida</taxon>
        <taxon>eudicotyledons</taxon>
        <taxon>Gunneridae</taxon>
        <taxon>Pentapetalae</taxon>
        <taxon>rosids</taxon>
        <taxon>fabids</taxon>
        <taxon>Rosales</taxon>
        <taxon>Cannabaceae</taxon>
        <taxon>Trema</taxon>
    </lineage>
</organism>
<accession>A0A2P5AHD0</accession>
<gene>
    <name evidence="1" type="ORF">TorRG33x02_350390</name>
</gene>
<comment type="caution">
    <text evidence="1">The sequence shown here is derived from an EMBL/GenBank/DDBJ whole genome shotgun (WGS) entry which is preliminary data.</text>
</comment>